<dbReference type="RefSeq" id="WP_179237572.1">
    <property type="nucleotide sequence ID" value="NZ_JACBNQ010000005.1"/>
</dbReference>
<proteinExistence type="predicted"/>
<protein>
    <submittedName>
        <fullName evidence="1">Uncharacterized protein</fullName>
    </submittedName>
</protein>
<dbReference type="EMBL" id="JACBNQ010000005">
    <property type="protein sequence ID" value="NYB73879.1"/>
    <property type="molecule type" value="Genomic_DNA"/>
</dbReference>
<name>A0A974BIM1_SEDHY</name>
<dbReference type="AlphaFoldDB" id="A0A974BIM1"/>
<gene>
    <name evidence="1" type="ORF">HZF24_06965</name>
</gene>
<sequence length="78" mass="8867">MKALFDGSTIKVWFNAISTSRNFYNVAEITQEGNAVLIKTGTGDQHLLNFSNVNMIEEIADMDKKLLELQEKFRKGDK</sequence>
<evidence type="ECO:0000313" key="1">
    <source>
        <dbReference type="EMBL" id="NYB73879.1"/>
    </source>
</evidence>
<keyword evidence="2" id="KW-1185">Reference proteome</keyword>
<evidence type="ECO:0000313" key="2">
    <source>
        <dbReference type="Proteomes" id="UP000611629"/>
    </source>
</evidence>
<comment type="caution">
    <text evidence="1">The sequence shown here is derived from an EMBL/GenBank/DDBJ whole genome shotgun (WGS) entry which is preliminary data.</text>
</comment>
<organism evidence="1 2">
    <name type="scientific">Sedimentibacter hydroxybenzoicus DSM 7310</name>
    <dbReference type="NCBI Taxonomy" id="1123245"/>
    <lineage>
        <taxon>Bacteria</taxon>
        <taxon>Bacillati</taxon>
        <taxon>Bacillota</taxon>
        <taxon>Tissierellia</taxon>
        <taxon>Sedimentibacter</taxon>
    </lineage>
</organism>
<reference evidence="1" key="1">
    <citation type="submission" date="2020-07" db="EMBL/GenBank/DDBJ databases">
        <title>Genomic analysis of a strain of Sedimentibacter Hydroxybenzoicus DSM7310.</title>
        <authorList>
            <person name="Ma S."/>
        </authorList>
    </citation>
    <scope>NUCLEOTIDE SEQUENCE</scope>
    <source>
        <strain evidence="1">DSM 7310</strain>
    </source>
</reference>
<accession>A0A974BIM1</accession>
<dbReference type="Proteomes" id="UP000611629">
    <property type="component" value="Unassembled WGS sequence"/>
</dbReference>